<dbReference type="SMART" id="SM00343">
    <property type="entry name" value="ZnF_C2HC"/>
    <property type="match status" value="2"/>
</dbReference>
<dbReference type="InterPro" id="IPR001878">
    <property type="entry name" value="Znf_CCHC"/>
</dbReference>
<feature type="compositionally biased region" description="Polar residues" evidence="1">
    <location>
        <begin position="288"/>
        <end position="303"/>
    </location>
</feature>
<comment type="caution">
    <text evidence="3">The sequence shown here is derived from an EMBL/GenBank/DDBJ whole genome shotgun (WGS) entry which is preliminary data.</text>
</comment>
<reference evidence="3 4" key="1">
    <citation type="journal article" date="2019" name="Sci. Rep.">
        <title>Orb-weaving spider Araneus ventricosus genome elucidates the spidroin gene catalogue.</title>
        <authorList>
            <person name="Kono N."/>
            <person name="Nakamura H."/>
            <person name="Ohtoshi R."/>
            <person name="Moran D.A.P."/>
            <person name="Shinohara A."/>
            <person name="Yoshida Y."/>
            <person name="Fujiwara M."/>
            <person name="Mori M."/>
            <person name="Tomita M."/>
            <person name="Arakawa K."/>
        </authorList>
    </citation>
    <scope>NUCLEOTIDE SEQUENCE [LARGE SCALE GENOMIC DNA]</scope>
</reference>
<dbReference type="SUPFAM" id="SSF57756">
    <property type="entry name" value="Retrovirus zinc finger-like domains"/>
    <property type="match status" value="1"/>
</dbReference>
<evidence type="ECO:0000313" key="3">
    <source>
        <dbReference type="EMBL" id="GBO23612.1"/>
    </source>
</evidence>
<dbReference type="EMBL" id="BGPR01046671">
    <property type="protein sequence ID" value="GBO23612.1"/>
    <property type="molecule type" value="Genomic_DNA"/>
</dbReference>
<name>A0A4Y2VG87_ARAVE</name>
<dbReference type="PANTHER" id="PTHR33273">
    <property type="entry name" value="DOMAIN-CONTAINING PROTEIN, PUTATIVE-RELATED"/>
    <property type="match status" value="1"/>
</dbReference>
<feature type="region of interest" description="Disordered" evidence="1">
    <location>
        <begin position="329"/>
        <end position="389"/>
    </location>
</feature>
<feature type="region of interest" description="Disordered" evidence="1">
    <location>
        <begin position="279"/>
        <end position="306"/>
    </location>
</feature>
<dbReference type="GO" id="GO:0003676">
    <property type="term" value="F:nucleic acid binding"/>
    <property type="evidence" value="ECO:0007669"/>
    <property type="project" value="InterPro"/>
</dbReference>
<accession>A0A4Y2VG87</accession>
<protein>
    <recommendedName>
        <fullName evidence="2">CCHC-type domain-containing protein</fullName>
    </recommendedName>
</protein>
<dbReference type="GO" id="GO:0003824">
    <property type="term" value="F:catalytic activity"/>
    <property type="evidence" value="ECO:0007669"/>
    <property type="project" value="InterPro"/>
</dbReference>
<dbReference type="InterPro" id="IPR036875">
    <property type="entry name" value="Znf_CCHC_sf"/>
</dbReference>
<dbReference type="Pfam" id="PF14529">
    <property type="entry name" value="Exo_endo_phos_2"/>
    <property type="match status" value="1"/>
</dbReference>
<evidence type="ECO:0000259" key="2">
    <source>
        <dbReference type="SMART" id="SM00343"/>
    </source>
</evidence>
<dbReference type="InterPro" id="IPR005135">
    <property type="entry name" value="Endo/exonuclease/phosphatase"/>
</dbReference>
<sequence>MGSSVKQTDLNTSLKSNELPRRLPKFLVLHNEEDKLRNMSPFIIQKHIYTFAGNVQSVKKMKSGDLLVESSSLRQSEQLLSITKFGDIPITVSAHASLNYTRGVMSSDEFLMVSDSEFVSELEAQKVIAARRITLKRDGQIIPTRHVILTFDTPVLPKKITAGYISCDIRPYIPNPVRCFKCQRFGHTKTACRGSSALCPRCSEPGHEETICQNPEKCFNCKGNHASYSKTCPKWKLEKEIQSVKVTRNISIQEARKIVHDRTPKTNHSYSAALKTIKNPDTPLEPIQTPTDTIVPKPSTSAAKNEETITVKLSDWLALLKAHKLSLEKEKSNDKKQEFLKPAPKNKRPKKDHTNSTGKNSKVKMKSNPNKTKSQNKESESYLQTSDNSISEMELSEEVNLASFKSPTIIDSNFKSKFFKKTQVMALKIVSWNCHGLQTHKEDIKSLINKYQPICLGLQETYLKTNLSAKFKNYITQRNDFQQGSRASGGVACLTSCQIPSKPILLNTQLQAVAIQIQLNSLITVCYLYLPPRVHIEKSHLDELIRQLPSPFFLLGDFNGHNTLWGSTDTNPRGCQIETLVEDHGLCLLNDNSYTHFHQASQTFHTIDLAICSSILEIFILYKSF</sequence>
<dbReference type="InterPro" id="IPR036691">
    <property type="entry name" value="Endo/exonu/phosph_ase_sf"/>
</dbReference>
<dbReference type="Proteomes" id="UP000499080">
    <property type="component" value="Unassembled WGS sequence"/>
</dbReference>
<evidence type="ECO:0000313" key="4">
    <source>
        <dbReference type="Proteomes" id="UP000499080"/>
    </source>
</evidence>
<dbReference type="AlphaFoldDB" id="A0A4Y2VG87"/>
<organism evidence="3 4">
    <name type="scientific">Araneus ventricosus</name>
    <name type="common">Orbweaver spider</name>
    <name type="synonym">Epeira ventricosa</name>
    <dbReference type="NCBI Taxonomy" id="182803"/>
    <lineage>
        <taxon>Eukaryota</taxon>
        <taxon>Metazoa</taxon>
        <taxon>Ecdysozoa</taxon>
        <taxon>Arthropoda</taxon>
        <taxon>Chelicerata</taxon>
        <taxon>Arachnida</taxon>
        <taxon>Araneae</taxon>
        <taxon>Araneomorphae</taxon>
        <taxon>Entelegynae</taxon>
        <taxon>Araneoidea</taxon>
        <taxon>Araneidae</taxon>
        <taxon>Araneus</taxon>
    </lineage>
</organism>
<dbReference type="SUPFAM" id="SSF56219">
    <property type="entry name" value="DNase I-like"/>
    <property type="match status" value="1"/>
</dbReference>
<gene>
    <name evidence="3" type="ORF">AVEN_14827_1</name>
</gene>
<feature type="compositionally biased region" description="Basic and acidic residues" evidence="1">
    <location>
        <begin position="329"/>
        <end position="339"/>
    </location>
</feature>
<keyword evidence="4" id="KW-1185">Reference proteome</keyword>
<proteinExistence type="predicted"/>
<feature type="domain" description="CCHC-type" evidence="2">
    <location>
        <begin position="178"/>
        <end position="194"/>
    </location>
</feature>
<dbReference type="PANTHER" id="PTHR33273:SF4">
    <property type="entry name" value="ENDONUCLEASE_EXONUCLEASE_PHOSPHATASE DOMAIN-CONTAINING PROTEIN"/>
    <property type="match status" value="1"/>
</dbReference>
<feature type="domain" description="CCHC-type" evidence="2">
    <location>
        <begin position="198"/>
        <end position="214"/>
    </location>
</feature>
<evidence type="ECO:0000256" key="1">
    <source>
        <dbReference type="SAM" id="MobiDB-lite"/>
    </source>
</evidence>
<dbReference type="GO" id="GO:0008270">
    <property type="term" value="F:zinc ion binding"/>
    <property type="evidence" value="ECO:0007669"/>
    <property type="project" value="InterPro"/>
</dbReference>
<dbReference type="Gene3D" id="3.60.10.10">
    <property type="entry name" value="Endonuclease/exonuclease/phosphatase"/>
    <property type="match status" value="1"/>
</dbReference>
<dbReference type="OrthoDB" id="6434843at2759"/>